<dbReference type="RefSeq" id="WP_378261895.1">
    <property type="nucleotide sequence ID" value="NZ_JBHSIT010000011.1"/>
</dbReference>
<reference evidence="3" key="1">
    <citation type="journal article" date="2019" name="Int. J. Syst. Evol. Microbiol.">
        <title>The Global Catalogue of Microorganisms (GCM) 10K type strain sequencing project: providing services to taxonomists for standard genome sequencing and annotation.</title>
        <authorList>
            <consortium name="The Broad Institute Genomics Platform"/>
            <consortium name="The Broad Institute Genome Sequencing Center for Infectious Disease"/>
            <person name="Wu L."/>
            <person name="Ma J."/>
        </authorList>
    </citation>
    <scope>NUCLEOTIDE SEQUENCE [LARGE SCALE GENOMIC DNA]</scope>
    <source>
        <strain evidence="3">KLKA75</strain>
    </source>
</reference>
<feature type="transmembrane region" description="Helical" evidence="1">
    <location>
        <begin position="47"/>
        <end position="68"/>
    </location>
</feature>
<keyword evidence="1" id="KW-0812">Transmembrane</keyword>
<name>A0ABV9UAE0_9ACTN</name>
<protein>
    <submittedName>
        <fullName evidence="2">Uncharacterized protein</fullName>
    </submittedName>
</protein>
<organism evidence="2 3">
    <name type="scientific">Actinomadura gamaensis</name>
    <dbReference type="NCBI Taxonomy" id="1763541"/>
    <lineage>
        <taxon>Bacteria</taxon>
        <taxon>Bacillati</taxon>
        <taxon>Actinomycetota</taxon>
        <taxon>Actinomycetes</taxon>
        <taxon>Streptosporangiales</taxon>
        <taxon>Thermomonosporaceae</taxon>
        <taxon>Actinomadura</taxon>
    </lineage>
</organism>
<evidence type="ECO:0000313" key="2">
    <source>
        <dbReference type="EMBL" id="MFC4912216.1"/>
    </source>
</evidence>
<feature type="transmembrane region" description="Helical" evidence="1">
    <location>
        <begin position="20"/>
        <end position="41"/>
    </location>
</feature>
<dbReference type="EMBL" id="JBHSIT010000011">
    <property type="protein sequence ID" value="MFC4912216.1"/>
    <property type="molecule type" value="Genomic_DNA"/>
</dbReference>
<dbReference type="Proteomes" id="UP001595872">
    <property type="component" value="Unassembled WGS sequence"/>
</dbReference>
<gene>
    <name evidence="2" type="ORF">ACFPCY_33280</name>
</gene>
<keyword evidence="1" id="KW-0472">Membrane</keyword>
<evidence type="ECO:0000256" key="1">
    <source>
        <dbReference type="SAM" id="Phobius"/>
    </source>
</evidence>
<sequence length="175" mass="19149">MDATVRLDIGFTRTTKAEAIVLPIVLMAAFGWLAIGLARGYGVPGAAIGTIVFLTVSGLLITAAIRIFRHRTWLEGTTLVIQHAFRTSRFDLARADVMMRWAEEQDNTSGPQTGVIAMDVRNPGERRKYRLRLLDSRNRRLPPDQLLALADAIAARDGSPPVSALTLRDLATTAP</sequence>
<keyword evidence="1" id="KW-1133">Transmembrane helix</keyword>
<proteinExistence type="predicted"/>
<keyword evidence="3" id="KW-1185">Reference proteome</keyword>
<comment type="caution">
    <text evidence="2">The sequence shown here is derived from an EMBL/GenBank/DDBJ whole genome shotgun (WGS) entry which is preliminary data.</text>
</comment>
<accession>A0ABV9UAE0</accession>
<evidence type="ECO:0000313" key="3">
    <source>
        <dbReference type="Proteomes" id="UP001595872"/>
    </source>
</evidence>